<evidence type="ECO:0000313" key="4">
    <source>
        <dbReference type="Proteomes" id="UP000032266"/>
    </source>
</evidence>
<dbReference type="Proteomes" id="UP000032266">
    <property type="component" value="Chromosome"/>
</dbReference>
<dbReference type="KEGG" id="gsn:YC6258_05895"/>
<dbReference type="Gene3D" id="3.90.1580.10">
    <property type="entry name" value="paralog of FGE (formylglycine-generating enzyme)"/>
    <property type="match status" value="1"/>
</dbReference>
<dbReference type="InterPro" id="IPR042095">
    <property type="entry name" value="SUMF_sf"/>
</dbReference>
<dbReference type="PANTHER" id="PTHR23150:SF19">
    <property type="entry name" value="FORMYLGLYCINE-GENERATING ENZYME"/>
    <property type="match status" value="1"/>
</dbReference>
<dbReference type="HOGENOM" id="CLU_012431_8_0_6"/>
<keyword evidence="4" id="KW-1185">Reference proteome</keyword>
<evidence type="ECO:0000259" key="2">
    <source>
        <dbReference type="Pfam" id="PF03781"/>
    </source>
</evidence>
<dbReference type="RefSeq" id="WP_052830608.1">
    <property type="nucleotide sequence ID" value="NZ_CP007142.1"/>
</dbReference>
<evidence type="ECO:0000313" key="3">
    <source>
        <dbReference type="EMBL" id="AJQ97923.1"/>
    </source>
</evidence>
<dbReference type="STRING" id="1445510.YC6258_05895"/>
<sequence>MKSPLFFLLALLSLTLPACGDESPYSPEVKALIKQTLKHMVYVEGGSFVMGDVGYEVPETNPQGEWVPMADGSMSYRMPFGCDMDCIERHKVTLSGFYLNQYETTYAEYDTYTEANGLPLVREDLRGRSRFIEKEYPVNLGVNWYDAQAYCQWLGKITGLPFDLPTEAQWEYAARSRGMAVRYATDNGELEPGRNYRPHHHGIQPDPPGTYPPNPLGLYDMTGNVNEWVRDWYIPNYYLHSPEKNPIGPSEERSGVKVSRGFGTANSDWTANTVFRRISRPPEFTGGNGFRCAIHSEEPLPRWSALPVEGVESTLK</sequence>
<feature type="signal peptide" evidence="1">
    <location>
        <begin position="1"/>
        <end position="20"/>
    </location>
</feature>
<dbReference type="SUPFAM" id="SSF56436">
    <property type="entry name" value="C-type lectin-like"/>
    <property type="match status" value="1"/>
</dbReference>
<dbReference type="Pfam" id="PF03781">
    <property type="entry name" value="FGE-sulfatase"/>
    <property type="match status" value="1"/>
</dbReference>
<reference evidence="3 4" key="1">
    <citation type="submission" date="2014-01" db="EMBL/GenBank/DDBJ databases">
        <title>Full genme sequencing of cellulolytic bacterium Gynuella sunshinyii YC6258T gen. nov., sp. nov.</title>
        <authorList>
            <person name="Khan H."/>
            <person name="Chung E.J."/>
            <person name="Chung Y.R."/>
        </authorList>
    </citation>
    <scope>NUCLEOTIDE SEQUENCE [LARGE SCALE GENOMIC DNA]</scope>
    <source>
        <strain evidence="3 4">YC6258</strain>
    </source>
</reference>
<dbReference type="OrthoDB" id="9768004at2"/>
<name>A0A0C5VX68_9GAMM</name>
<gene>
    <name evidence="3" type="ORF">YC6258_05895</name>
</gene>
<dbReference type="AlphaFoldDB" id="A0A0C5VX68"/>
<proteinExistence type="predicted"/>
<protein>
    <recommendedName>
        <fullName evidence="2">Sulfatase-modifying factor enzyme-like domain-containing protein</fullName>
    </recommendedName>
</protein>
<dbReference type="GO" id="GO:0120147">
    <property type="term" value="F:formylglycine-generating oxidase activity"/>
    <property type="evidence" value="ECO:0007669"/>
    <property type="project" value="TreeGrafter"/>
</dbReference>
<dbReference type="PANTHER" id="PTHR23150">
    <property type="entry name" value="SULFATASE MODIFYING FACTOR 1, 2"/>
    <property type="match status" value="1"/>
</dbReference>
<accession>A0A0C5VX68</accession>
<dbReference type="InterPro" id="IPR005532">
    <property type="entry name" value="SUMF_dom"/>
</dbReference>
<feature type="domain" description="Sulfatase-modifying factor enzyme-like" evidence="2">
    <location>
        <begin position="38"/>
        <end position="293"/>
    </location>
</feature>
<organism evidence="3 4">
    <name type="scientific">Gynuella sunshinyii YC6258</name>
    <dbReference type="NCBI Taxonomy" id="1445510"/>
    <lineage>
        <taxon>Bacteria</taxon>
        <taxon>Pseudomonadati</taxon>
        <taxon>Pseudomonadota</taxon>
        <taxon>Gammaproteobacteria</taxon>
        <taxon>Oceanospirillales</taxon>
        <taxon>Saccharospirillaceae</taxon>
        <taxon>Gynuella</taxon>
    </lineage>
</organism>
<evidence type="ECO:0000256" key="1">
    <source>
        <dbReference type="SAM" id="SignalP"/>
    </source>
</evidence>
<keyword evidence="1" id="KW-0732">Signal</keyword>
<dbReference type="InterPro" id="IPR051043">
    <property type="entry name" value="Sulfatase_Mod_Factor_Kinase"/>
</dbReference>
<dbReference type="InterPro" id="IPR016187">
    <property type="entry name" value="CTDL_fold"/>
</dbReference>
<feature type="chain" id="PRO_5002183963" description="Sulfatase-modifying factor enzyme-like domain-containing protein" evidence="1">
    <location>
        <begin position="21"/>
        <end position="316"/>
    </location>
</feature>
<dbReference type="EMBL" id="CP007142">
    <property type="protein sequence ID" value="AJQ97923.1"/>
    <property type="molecule type" value="Genomic_DNA"/>
</dbReference>